<keyword evidence="7" id="KW-1185">Reference proteome</keyword>
<evidence type="ECO:0000256" key="2">
    <source>
        <dbReference type="ARBA" id="ARBA00022989"/>
    </source>
</evidence>
<dbReference type="PANTHER" id="PTHR28263">
    <property type="entry name" value="GOLGI TO ER TRAFFIC PROTEIN 2"/>
    <property type="match status" value="1"/>
</dbReference>
<evidence type="ECO:0000256" key="4">
    <source>
        <dbReference type="SAM" id="MobiDB-lite"/>
    </source>
</evidence>
<dbReference type="PANTHER" id="PTHR28263:SF1">
    <property type="entry name" value="GOLGI TO ER TRAFFIC PROTEIN 2"/>
    <property type="match status" value="1"/>
</dbReference>
<comment type="caution">
    <text evidence="6">The sequence shown here is derived from an EMBL/GenBank/DDBJ whole genome shotgun (WGS) entry which is preliminary data.</text>
</comment>
<evidence type="ECO:0000256" key="5">
    <source>
        <dbReference type="SAM" id="Phobius"/>
    </source>
</evidence>
<feature type="region of interest" description="Disordered" evidence="4">
    <location>
        <begin position="66"/>
        <end position="181"/>
    </location>
</feature>
<feature type="compositionally biased region" description="Low complexity" evidence="4">
    <location>
        <begin position="109"/>
        <end position="139"/>
    </location>
</feature>
<protein>
    <submittedName>
        <fullName evidence="6">Uncharacterized protein</fullName>
    </submittedName>
</protein>
<dbReference type="EMBL" id="JAAAIL010000790">
    <property type="protein sequence ID" value="KAG0273164.1"/>
    <property type="molecule type" value="Genomic_DNA"/>
</dbReference>
<feature type="transmembrane region" description="Helical" evidence="5">
    <location>
        <begin position="357"/>
        <end position="378"/>
    </location>
</feature>
<keyword evidence="2 5" id="KW-1133">Transmembrane helix</keyword>
<sequence>MSDQAEILRKRREARQKKILESGESRLSKITGTSGTNAQVAPSPAVIQAREQLLKKEQEEERLKALKASGALGVPATVINGADESSSGEPAKVTSDTSAPTSPRIGRQPSVSSTTAPTAAAGVSSTTTATATESGATTTPKVSATVEDTNDADPDDSLGAPPAHTASASASSPFGTMGAGNPFMMNDPFFSSPQHQQQQQALTRMMMQQDEFGGNTSNAAAKQHQAGFGTGTPPGFTVITPQVDTTARWWKLLHFALSVIFGLGVVYAEYRRQGDLGRFDALATDRPMPYGVYQVAPMPVFWYFVTMQLILQSTRMVLHGVTASPSSTLGAIAGFLPPPFSDMIRIFMRYRLIWSSMVNDLSVIVFIVGLTIVFTHMFS</sequence>
<dbReference type="AlphaFoldDB" id="A0AAD4H5Y1"/>
<dbReference type="Proteomes" id="UP001194580">
    <property type="component" value="Unassembled WGS sequence"/>
</dbReference>
<keyword evidence="3 5" id="KW-0472">Membrane</keyword>
<feature type="transmembrane region" description="Helical" evidence="5">
    <location>
        <begin position="249"/>
        <end position="270"/>
    </location>
</feature>
<feature type="compositionally biased region" description="Polar residues" evidence="4">
    <location>
        <begin position="28"/>
        <end position="40"/>
    </location>
</feature>
<gene>
    <name evidence="6" type="ORF">BGZ95_011020</name>
</gene>
<proteinExistence type="predicted"/>
<dbReference type="GO" id="GO:0006890">
    <property type="term" value="P:retrograde vesicle-mediated transport, Golgi to endoplasmic reticulum"/>
    <property type="evidence" value="ECO:0007669"/>
    <property type="project" value="TreeGrafter"/>
</dbReference>
<feature type="compositionally biased region" description="Low complexity" evidence="4">
    <location>
        <begin position="160"/>
        <end position="173"/>
    </location>
</feature>
<accession>A0AAD4H5Y1</accession>
<feature type="compositionally biased region" description="Basic and acidic residues" evidence="4">
    <location>
        <begin position="17"/>
        <end position="27"/>
    </location>
</feature>
<feature type="transmembrane region" description="Helical" evidence="5">
    <location>
        <begin position="291"/>
        <end position="311"/>
    </location>
</feature>
<keyword evidence="1 5" id="KW-0812">Transmembrane</keyword>
<reference evidence="6" key="1">
    <citation type="journal article" date="2020" name="Fungal Divers.">
        <title>Resolving the Mortierellaceae phylogeny through synthesis of multi-gene phylogenetics and phylogenomics.</title>
        <authorList>
            <person name="Vandepol N."/>
            <person name="Liber J."/>
            <person name="Desiro A."/>
            <person name="Na H."/>
            <person name="Kennedy M."/>
            <person name="Barry K."/>
            <person name="Grigoriev I.V."/>
            <person name="Miller A.N."/>
            <person name="O'Donnell K."/>
            <person name="Stajich J.E."/>
            <person name="Bonito G."/>
        </authorList>
    </citation>
    <scope>NUCLEOTIDE SEQUENCE</scope>
    <source>
        <strain evidence="6">NRRL 28262</strain>
    </source>
</reference>
<evidence type="ECO:0000313" key="7">
    <source>
        <dbReference type="Proteomes" id="UP001194580"/>
    </source>
</evidence>
<feature type="region of interest" description="Disordered" evidence="4">
    <location>
        <begin position="17"/>
        <end position="44"/>
    </location>
</feature>
<organism evidence="6 7">
    <name type="scientific">Linnemannia exigua</name>
    <dbReference type="NCBI Taxonomy" id="604196"/>
    <lineage>
        <taxon>Eukaryota</taxon>
        <taxon>Fungi</taxon>
        <taxon>Fungi incertae sedis</taxon>
        <taxon>Mucoromycota</taxon>
        <taxon>Mortierellomycotina</taxon>
        <taxon>Mortierellomycetes</taxon>
        <taxon>Mortierellales</taxon>
        <taxon>Mortierellaceae</taxon>
        <taxon>Linnemannia</taxon>
    </lineage>
</organism>
<dbReference type="InterPro" id="IPR028143">
    <property type="entry name" value="Get2/sif1"/>
</dbReference>
<name>A0AAD4H5Y1_9FUNG</name>
<evidence type="ECO:0000256" key="1">
    <source>
        <dbReference type="ARBA" id="ARBA00022692"/>
    </source>
</evidence>
<evidence type="ECO:0000313" key="6">
    <source>
        <dbReference type="EMBL" id="KAG0273164.1"/>
    </source>
</evidence>
<evidence type="ECO:0000256" key="3">
    <source>
        <dbReference type="ARBA" id="ARBA00023136"/>
    </source>
</evidence>
<dbReference type="Pfam" id="PF08690">
    <property type="entry name" value="GET2"/>
    <property type="match status" value="1"/>
</dbReference>
<feature type="compositionally biased region" description="Polar residues" evidence="4">
    <location>
        <begin position="83"/>
        <end position="101"/>
    </location>
</feature>